<organism evidence="1">
    <name type="scientific">Sesamum radiatum</name>
    <name type="common">Black benniseed</name>
    <dbReference type="NCBI Taxonomy" id="300843"/>
    <lineage>
        <taxon>Eukaryota</taxon>
        <taxon>Viridiplantae</taxon>
        <taxon>Streptophyta</taxon>
        <taxon>Embryophyta</taxon>
        <taxon>Tracheophyta</taxon>
        <taxon>Spermatophyta</taxon>
        <taxon>Magnoliopsida</taxon>
        <taxon>eudicotyledons</taxon>
        <taxon>Gunneridae</taxon>
        <taxon>Pentapetalae</taxon>
        <taxon>asterids</taxon>
        <taxon>lamiids</taxon>
        <taxon>Lamiales</taxon>
        <taxon>Pedaliaceae</taxon>
        <taxon>Sesamum</taxon>
    </lineage>
</organism>
<reference evidence="1" key="1">
    <citation type="submission" date="2020-06" db="EMBL/GenBank/DDBJ databases">
        <authorList>
            <person name="Li T."/>
            <person name="Hu X."/>
            <person name="Zhang T."/>
            <person name="Song X."/>
            <person name="Zhang H."/>
            <person name="Dai N."/>
            <person name="Sheng W."/>
            <person name="Hou X."/>
            <person name="Wei L."/>
        </authorList>
    </citation>
    <scope>NUCLEOTIDE SEQUENCE</scope>
    <source>
        <strain evidence="1">G02</strain>
        <tissue evidence="1">Leaf</tissue>
    </source>
</reference>
<reference evidence="1" key="2">
    <citation type="journal article" date="2024" name="Plant">
        <title>Genomic evolution and insights into agronomic trait innovations of Sesamum species.</title>
        <authorList>
            <person name="Miao H."/>
            <person name="Wang L."/>
            <person name="Qu L."/>
            <person name="Liu H."/>
            <person name="Sun Y."/>
            <person name="Le M."/>
            <person name="Wang Q."/>
            <person name="Wei S."/>
            <person name="Zheng Y."/>
            <person name="Lin W."/>
            <person name="Duan Y."/>
            <person name="Cao H."/>
            <person name="Xiong S."/>
            <person name="Wang X."/>
            <person name="Wei L."/>
            <person name="Li C."/>
            <person name="Ma Q."/>
            <person name="Ju M."/>
            <person name="Zhao R."/>
            <person name="Li G."/>
            <person name="Mu C."/>
            <person name="Tian Q."/>
            <person name="Mei H."/>
            <person name="Zhang T."/>
            <person name="Gao T."/>
            <person name="Zhang H."/>
        </authorList>
    </citation>
    <scope>NUCLEOTIDE SEQUENCE</scope>
    <source>
        <strain evidence="1">G02</strain>
    </source>
</reference>
<dbReference type="PANTHER" id="PTHR33116">
    <property type="entry name" value="REVERSE TRANSCRIPTASE ZINC-BINDING DOMAIN-CONTAINING PROTEIN-RELATED-RELATED"/>
    <property type="match status" value="1"/>
</dbReference>
<name>A0AAW2M1R7_SESRA</name>
<gene>
    <name evidence="1" type="ORF">Sradi_5073100</name>
</gene>
<dbReference type="EMBL" id="JACGWJ010000023">
    <property type="protein sequence ID" value="KAL0325038.1"/>
    <property type="molecule type" value="Genomic_DNA"/>
</dbReference>
<evidence type="ECO:0000313" key="1">
    <source>
        <dbReference type="EMBL" id="KAL0325038.1"/>
    </source>
</evidence>
<accession>A0AAW2M1R7</accession>
<dbReference type="AlphaFoldDB" id="A0AAW2M1R7"/>
<evidence type="ECO:0008006" key="2">
    <source>
        <dbReference type="Google" id="ProtNLM"/>
    </source>
</evidence>
<proteinExistence type="predicted"/>
<protein>
    <recommendedName>
        <fullName evidence="2">Reverse transcriptase domain-containing protein</fullName>
    </recommendedName>
</protein>
<comment type="caution">
    <text evidence="1">The sequence shown here is derived from an EMBL/GenBank/DDBJ whole genome shotgun (WGS) entry which is preliminary data.</text>
</comment>
<dbReference type="PANTHER" id="PTHR33116:SF84">
    <property type="entry name" value="RNA-DIRECTED DNA POLYMERASE"/>
    <property type="match status" value="1"/>
</dbReference>
<sequence>MVQQYSRKQISPCCTINIDLRKAFDLVSWKFLSRVLHGYGFPPPFIAWIMKCVSTTSFSVALNGSLHGFFSGKKGLRQEIRCDLPSIHILRECLQEFRDVSGLAVNTSKLSIFTAGIQDDILDGILATTEFSRGDIPVRYLGIPLAAKRLSMTDYSAACRSDCRLYW</sequence>